<feature type="region of interest" description="Disordered" evidence="5">
    <location>
        <begin position="101"/>
        <end position="204"/>
    </location>
</feature>
<dbReference type="GeneID" id="73466919"/>
<dbReference type="InterPro" id="IPR000306">
    <property type="entry name" value="Znf_FYVE"/>
</dbReference>
<evidence type="ECO:0000256" key="2">
    <source>
        <dbReference type="ARBA" id="ARBA00022771"/>
    </source>
</evidence>
<dbReference type="InterPro" id="IPR001841">
    <property type="entry name" value="Znf_RING"/>
</dbReference>
<dbReference type="PROSITE" id="PS50089">
    <property type="entry name" value="ZF_RING_2"/>
    <property type="match status" value="1"/>
</dbReference>
<keyword evidence="9" id="KW-1185">Reference proteome</keyword>
<accession>A0A8J5V5Y5</accession>
<feature type="compositionally biased region" description="Acidic residues" evidence="5">
    <location>
        <begin position="297"/>
        <end position="311"/>
    </location>
</feature>
<sequence length="386" mass="43864">MNNDLEDGPIWQDDSSVTNCFLCNSTYHIFNRRHHCRKCGRVVCGPCSQQRVKYFPNTIVVLDYSGAKHTAMPYDRFRTCDECVEEIRMIRRALFAFDTRRNDEEENDEEEDEVDGEGSAVGTATSSSASSVHEPIQSTSEMDGNNDDDNNSVGKHVANTRTRLLRTSSSRSSQLIPNSSRSQRQHRYHHRHSNNNRDDESDDNLCPVCAVDLLKLYIDKNKTHIENISNIDFESFKAGHISDCLIDYDFSTSNQRFSPTNKSTARNKMLVYNIPPIPKPKFENIPDSHTEGGGEVEQQEEESTSAGDEDVEPHIGSVNSTSTIPPSAEKREEDIIENECVICLEDLKPGDKVGRLECLCVFHYKCIKDWFNKKGYGECPVHFLHK</sequence>
<keyword evidence="2 4" id="KW-0863">Zinc-finger</keyword>
<keyword evidence="3" id="KW-0862">Zinc</keyword>
<dbReference type="GO" id="GO:0016567">
    <property type="term" value="P:protein ubiquitination"/>
    <property type="evidence" value="ECO:0007669"/>
    <property type="project" value="TreeGrafter"/>
</dbReference>
<feature type="compositionally biased region" description="Acidic residues" evidence="5">
    <location>
        <begin position="104"/>
        <end position="116"/>
    </location>
</feature>
<dbReference type="Proteomes" id="UP000694255">
    <property type="component" value="Unassembled WGS sequence"/>
</dbReference>
<proteinExistence type="predicted"/>
<dbReference type="CDD" id="cd16489">
    <property type="entry name" value="mRING-CH-C4HC2H_ZNRF"/>
    <property type="match status" value="1"/>
</dbReference>
<evidence type="ECO:0000256" key="4">
    <source>
        <dbReference type="PROSITE-ProRule" id="PRU00175"/>
    </source>
</evidence>
<dbReference type="SMART" id="SM00064">
    <property type="entry name" value="FYVE"/>
    <property type="match status" value="1"/>
</dbReference>
<evidence type="ECO:0000256" key="5">
    <source>
        <dbReference type="SAM" id="MobiDB-lite"/>
    </source>
</evidence>
<feature type="compositionally biased region" description="Low complexity" evidence="5">
    <location>
        <begin position="160"/>
        <end position="182"/>
    </location>
</feature>
<evidence type="ECO:0000259" key="6">
    <source>
        <dbReference type="PROSITE" id="PS50089"/>
    </source>
</evidence>
<dbReference type="PANTHER" id="PTHR23164:SF29">
    <property type="entry name" value="E3 UBIQUITIN-PROTEIN LIGASE PIB1"/>
    <property type="match status" value="1"/>
</dbReference>
<feature type="domain" description="RING-type" evidence="6">
    <location>
        <begin position="340"/>
        <end position="382"/>
    </location>
</feature>
<dbReference type="OrthoDB" id="660555at2759"/>
<dbReference type="PROSITE" id="PS50178">
    <property type="entry name" value="ZF_FYVE"/>
    <property type="match status" value="1"/>
</dbReference>
<dbReference type="AlphaFoldDB" id="A0A8J5V5Y5"/>
<dbReference type="GO" id="GO:0008270">
    <property type="term" value="F:zinc ion binding"/>
    <property type="evidence" value="ECO:0007669"/>
    <property type="project" value="UniProtKB-KW"/>
</dbReference>
<evidence type="ECO:0000313" key="8">
    <source>
        <dbReference type="EMBL" id="KAG7666349.1"/>
    </source>
</evidence>
<protein>
    <submittedName>
        <fullName evidence="8">Uncharacterized protein</fullName>
    </submittedName>
</protein>
<evidence type="ECO:0000256" key="1">
    <source>
        <dbReference type="ARBA" id="ARBA00022723"/>
    </source>
</evidence>
<dbReference type="PANTHER" id="PTHR23164">
    <property type="entry name" value="EARLY ENDOSOME ANTIGEN 1"/>
    <property type="match status" value="1"/>
</dbReference>
<name>A0A8J5V5Y5_9ASCO</name>
<feature type="region of interest" description="Disordered" evidence="5">
    <location>
        <begin position="280"/>
        <end position="331"/>
    </location>
</feature>
<dbReference type="RefSeq" id="XP_049266577.1">
    <property type="nucleotide sequence ID" value="XM_049404747.1"/>
</dbReference>
<feature type="compositionally biased region" description="Basic residues" evidence="5">
    <location>
        <begin position="183"/>
        <end position="194"/>
    </location>
</feature>
<feature type="compositionally biased region" description="Low complexity" evidence="5">
    <location>
        <begin position="117"/>
        <end position="132"/>
    </location>
</feature>
<evidence type="ECO:0000259" key="7">
    <source>
        <dbReference type="PROSITE" id="PS50178"/>
    </source>
</evidence>
<keyword evidence="1" id="KW-0479">Metal-binding</keyword>
<dbReference type="InterPro" id="IPR017455">
    <property type="entry name" value="Znf_FYVE-rel"/>
</dbReference>
<dbReference type="EMBL" id="JAGSYN010000010">
    <property type="protein sequence ID" value="KAG7666349.1"/>
    <property type="molecule type" value="Genomic_DNA"/>
</dbReference>
<dbReference type="Pfam" id="PF13639">
    <property type="entry name" value="zf-RING_2"/>
    <property type="match status" value="1"/>
</dbReference>
<comment type="caution">
    <text evidence="8">The sequence shown here is derived from an EMBL/GenBank/DDBJ whole genome shotgun (WGS) entry which is preliminary data.</text>
</comment>
<dbReference type="SMART" id="SM00184">
    <property type="entry name" value="RING"/>
    <property type="match status" value="1"/>
</dbReference>
<dbReference type="Pfam" id="PF01363">
    <property type="entry name" value="FYVE"/>
    <property type="match status" value="1"/>
</dbReference>
<feature type="compositionally biased region" description="Basic and acidic residues" evidence="5">
    <location>
        <begin position="280"/>
        <end position="292"/>
    </location>
</feature>
<organism evidence="8 9">
    <name type="scientific">[Candida] subhashii</name>
    <dbReference type="NCBI Taxonomy" id="561895"/>
    <lineage>
        <taxon>Eukaryota</taxon>
        <taxon>Fungi</taxon>
        <taxon>Dikarya</taxon>
        <taxon>Ascomycota</taxon>
        <taxon>Saccharomycotina</taxon>
        <taxon>Pichiomycetes</taxon>
        <taxon>Debaryomycetaceae</taxon>
        <taxon>Spathaspora</taxon>
    </lineage>
</organism>
<evidence type="ECO:0000313" key="9">
    <source>
        <dbReference type="Proteomes" id="UP000694255"/>
    </source>
</evidence>
<reference evidence="8 9" key="1">
    <citation type="journal article" date="2021" name="DNA Res.">
        <title>Genome analysis of Candida subhashii reveals its hybrid nature and dual mitochondrial genome conformations.</title>
        <authorList>
            <person name="Mixao V."/>
            <person name="Hegedusova E."/>
            <person name="Saus E."/>
            <person name="Pryszcz L.P."/>
            <person name="Cillingova A."/>
            <person name="Nosek J."/>
            <person name="Gabaldon T."/>
        </authorList>
    </citation>
    <scope>NUCLEOTIDE SEQUENCE [LARGE SCALE GENOMIC DNA]</scope>
    <source>
        <strain evidence="8 9">CBS 10753</strain>
    </source>
</reference>
<feature type="domain" description="FYVE-type" evidence="7">
    <location>
        <begin position="14"/>
        <end position="88"/>
    </location>
</feature>
<evidence type="ECO:0000256" key="3">
    <source>
        <dbReference type="ARBA" id="ARBA00022833"/>
    </source>
</evidence>
<gene>
    <name evidence="8" type="ORF">J8A68_000118</name>
</gene>